<protein>
    <submittedName>
        <fullName evidence="1">CLUMA_CG005834, isoform A</fullName>
    </submittedName>
</protein>
<evidence type="ECO:0000313" key="1">
    <source>
        <dbReference type="EMBL" id="CRK92171.1"/>
    </source>
</evidence>
<reference evidence="1 2" key="1">
    <citation type="submission" date="2015-04" db="EMBL/GenBank/DDBJ databases">
        <authorList>
            <person name="Syromyatnikov M.Y."/>
            <person name="Popov V.N."/>
        </authorList>
    </citation>
    <scope>NUCLEOTIDE SEQUENCE [LARGE SCALE GENOMIC DNA]</scope>
</reference>
<evidence type="ECO:0000313" key="2">
    <source>
        <dbReference type="Proteomes" id="UP000183832"/>
    </source>
</evidence>
<dbReference type="EMBL" id="CVRI01000024">
    <property type="protein sequence ID" value="CRK92171.1"/>
    <property type="molecule type" value="Genomic_DNA"/>
</dbReference>
<name>A0A1J1HW10_9DIPT</name>
<sequence length="73" mass="8574">MFYVIFERKKSALQKESKKQQETNSKNDKFPEARFATHFDGWNLEPQAYIPLQQALSSQANWVVKILLLTQQS</sequence>
<organism evidence="1 2">
    <name type="scientific">Clunio marinus</name>
    <dbReference type="NCBI Taxonomy" id="568069"/>
    <lineage>
        <taxon>Eukaryota</taxon>
        <taxon>Metazoa</taxon>
        <taxon>Ecdysozoa</taxon>
        <taxon>Arthropoda</taxon>
        <taxon>Hexapoda</taxon>
        <taxon>Insecta</taxon>
        <taxon>Pterygota</taxon>
        <taxon>Neoptera</taxon>
        <taxon>Endopterygota</taxon>
        <taxon>Diptera</taxon>
        <taxon>Nematocera</taxon>
        <taxon>Chironomoidea</taxon>
        <taxon>Chironomidae</taxon>
        <taxon>Clunio</taxon>
    </lineage>
</organism>
<dbReference type="AlphaFoldDB" id="A0A1J1HW10"/>
<proteinExistence type="predicted"/>
<dbReference type="Proteomes" id="UP000183832">
    <property type="component" value="Unassembled WGS sequence"/>
</dbReference>
<gene>
    <name evidence="1" type="ORF">CLUMA_CG005834</name>
</gene>
<accession>A0A1J1HW10</accession>
<keyword evidence="2" id="KW-1185">Reference proteome</keyword>